<comment type="similarity">
    <text evidence="2">Belongs to the nesprin family.</text>
</comment>
<dbReference type="EnsemblMetazoa" id="XM_024225662.1">
    <property type="protein sequence ID" value="XP_024081430.1"/>
    <property type="gene ID" value="LOC112126486"/>
</dbReference>
<dbReference type="Pfam" id="PF10541">
    <property type="entry name" value="KASH"/>
    <property type="match status" value="1"/>
</dbReference>
<comment type="subcellular location">
    <subcellularLocation>
        <location evidence="1">Nucleus membrane</location>
    </subcellularLocation>
</comment>
<dbReference type="InterPro" id="IPR012315">
    <property type="entry name" value="KASH"/>
</dbReference>
<feature type="domain" description="KASH" evidence="11">
    <location>
        <begin position="1298"/>
        <end position="1355"/>
    </location>
</feature>
<evidence type="ECO:0000313" key="13">
    <source>
        <dbReference type="Proteomes" id="UP000494040"/>
    </source>
</evidence>
<feature type="topological domain" description="Perinuclear space" evidence="8">
    <location>
        <begin position="1328"/>
        <end position="1355"/>
    </location>
</feature>
<evidence type="ECO:0000256" key="6">
    <source>
        <dbReference type="ARBA" id="ARBA00023136"/>
    </source>
</evidence>
<dbReference type="Proteomes" id="UP000494040">
    <property type="component" value="Unassembled WGS sequence"/>
</dbReference>
<feature type="coiled-coil region" evidence="9">
    <location>
        <begin position="573"/>
        <end position="628"/>
    </location>
</feature>
<dbReference type="InterPro" id="IPR018159">
    <property type="entry name" value="Spectrin/alpha-actinin"/>
</dbReference>
<dbReference type="InterPro" id="IPR052403">
    <property type="entry name" value="LINC-complex_assoc"/>
</dbReference>
<keyword evidence="9" id="KW-0175">Coiled coil</keyword>
<evidence type="ECO:0000256" key="3">
    <source>
        <dbReference type="ARBA" id="ARBA00022692"/>
    </source>
</evidence>
<evidence type="ECO:0000256" key="4">
    <source>
        <dbReference type="ARBA" id="ARBA00022737"/>
    </source>
</evidence>
<reference evidence="12" key="1">
    <citation type="submission" date="2022-01" db="UniProtKB">
        <authorList>
            <consortium name="EnsemblMetazoa"/>
        </authorList>
    </citation>
    <scope>IDENTIFICATION</scope>
</reference>
<dbReference type="SMART" id="SM00150">
    <property type="entry name" value="SPEC"/>
    <property type="match status" value="5"/>
</dbReference>
<protein>
    <recommendedName>
        <fullName evidence="11">KASH domain-containing protein</fullName>
    </recommendedName>
</protein>
<dbReference type="PANTHER" id="PTHR47535">
    <property type="entry name" value="MUSCLE-SPECIFIC PROTEIN 300 KDA, ISOFORM G"/>
    <property type="match status" value="1"/>
</dbReference>
<dbReference type="Gene3D" id="1.20.58.60">
    <property type="match status" value="4"/>
</dbReference>
<dbReference type="Pfam" id="PF00435">
    <property type="entry name" value="Spectrin"/>
    <property type="match status" value="2"/>
</dbReference>
<evidence type="ECO:0000256" key="5">
    <source>
        <dbReference type="ARBA" id="ARBA00022989"/>
    </source>
</evidence>
<dbReference type="PANTHER" id="PTHR47535:SF1">
    <property type="entry name" value="NESPRIN-1"/>
    <property type="match status" value="1"/>
</dbReference>
<dbReference type="KEGG" id="clec:112126486"/>
<dbReference type="PROSITE" id="PS51049">
    <property type="entry name" value="KASH"/>
    <property type="match status" value="1"/>
</dbReference>
<dbReference type="InterPro" id="IPR002017">
    <property type="entry name" value="Spectrin_repeat"/>
</dbReference>
<dbReference type="GO" id="GO:0007097">
    <property type="term" value="P:nuclear migration"/>
    <property type="evidence" value="ECO:0007669"/>
    <property type="project" value="TreeGrafter"/>
</dbReference>
<keyword evidence="6 8" id="KW-0472">Membrane</keyword>
<evidence type="ECO:0000256" key="2">
    <source>
        <dbReference type="ARBA" id="ARBA00008619"/>
    </source>
</evidence>
<evidence type="ECO:0000256" key="1">
    <source>
        <dbReference type="ARBA" id="ARBA00004126"/>
    </source>
</evidence>
<accession>A0A8I6SG32</accession>
<evidence type="ECO:0000313" key="12">
    <source>
        <dbReference type="EnsemblMetazoa" id="XP_024081430.1"/>
    </source>
</evidence>
<dbReference type="RefSeq" id="XP_024081430.1">
    <property type="nucleotide sequence ID" value="XM_024225662.1"/>
</dbReference>
<keyword evidence="13" id="KW-1185">Reference proteome</keyword>
<keyword evidence="4" id="KW-0677">Repeat</keyword>
<dbReference type="GO" id="GO:0005737">
    <property type="term" value="C:cytoplasm"/>
    <property type="evidence" value="ECO:0007669"/>
    <property type="project" value="TreeGrafter"/>
</dbReference>
<feature type="compositionally biased region" description="Low complexity" evidence="10">
    <location>
        <begin position="1265"/>
        <end position="1279"/>
    </location>
</feature>
<dbReference type="OMA" id="IRIARIN"/>
<evidence type="ECO:0000256" key="7">
    <source>
        <dbReference type="ARBA" id="ARBA00023242"/>
    </source>
</evidence>
<dbReference type="CDD" id="cd00176">
    <property type="entry name" value="SPEC"/>
    <property type="match status" value="2"/>
</dbReference>
<dbReference type="SUPFAM" id="SSF46966">
    <property type="entry name" value="Spectrin repeat"/>
    <property type="match status" value="6"/>
</dbReference>
<feature type="coiled-coil region" evidence="9">
    <location>
        <begin position="330"/>
        <end position="357"/>
    </location>
</feature>
<keyword evidence="3 8" id="KW-0812">Transmembrane</keyword>
<keyword evidence="5" id="KW-1133">Transmembrane helix</keyword>
<keyword evidence="7" id="KW-0539">Nucleus</keyword>
<name>A0A8I6SG32_CIMLE</name>
<proteinExistence type="inferred from homology"/>
<dbReference type="OrthoDB" id="6618337at2759"/>
<sequence length="1355" mass="156900">MDPTEEWKDRNDKVEELRRLADAISKEVGIEVLRPEVDSLAKRLQDAQLSLKAIDAADKIKQPVILEDIKKTLKSVEAEKEPTKQLTALRDHLVLLSKTEDQIVDLGNEPYRTDSLSVMQLLQLWEKIFRETFQEYHRLSSRLINTEESANVLTLWEDYLHHVNQFLDSSLPQHYHELSDQNKLCQVHHDVISCQKSLIPSHKANADKSVIEQFNRLTNVHNETLARIMDKQTEIQGRLISWEKYRQEQNLLLNWLKDAETDRNKLKLRYVHAKSLGKTIAAIQVMLKRFHEGEEMEKSLHKKLNMIMKVCDDSLANSLKYEHSSISNRMSNLQAALRTWKDSLMRVKENYDTYESQVNKIQYKFKDIQNHLSNETHESQQFIPYEKLEHRLAKIEEVSREVDALGGDISYLEELKDVLKDTLSPNDIKLMSQRCWLFSQQQSDLEHQLSFVRQTLEDQIQLAHLYDKRFERFLNWAKGVDERLDRMSSHRFMDAGQALRRLETEIQSEVSIKKKEVDWLSTTGRELLSVEDEGTPHGKRLTQSLETLTKTWKNILANTDGRAAKLRTVIQHMAELEVKMEHLRTWLQNMEHKLSLPFTFTSSSSDNFEKLLKEQEELQTEIEQHSSEIGEVLNLCELLLNDCELCHIVLDTEGITMAMNNIERRWSIICVLSNERRSSIESLWAKIQNIFVMVDERQTWMDNMAKEVTVLENHLTPPLCNVENISQTNQNLKAVESDIKSLNSEGLKLLDETYRILLRKYSLPNDIIGLPEKLQTAEENLLSRVQGAEKTADSRAKSYEKFLKAQERAVTAMVKCDAMLTMAEVKEMAEINTPEALVNHLDEIEKILREENDNMREADELGLKVMKWCPDKDINKIKHMMDEYQSIWKDVKLRLAAIRDSNILPVKMTDQSVEVSTLKFETDRSTQVDTLGWNDSPISRKDAFITNLQTSIEDMEQILSKLAKLDDFETYQKIGNCISQCDSTFDYVKHLSELLLEQYDANETEAQVEKIKSINDRFKALRQQAQLKLNQLKETSAHGKLSCPLCSNNNWKQLDNDLWRLEQWLQCAEGRLSSQPSTPPTSMEQLEDVIQDQRELLLDLDSHRNLVVSMNIVGTHLAEHSDSEERARDLRTRLANDNLRWDRVCESAASWQAKLQTALIQNGEFHDTIAELTAWLERTEVSINQSEPINLNDPANLIQAKLEKFRELKQELERCEPRIISLEETARQVMTEETKLACQKLHRMRLRLQSLTRLTALYLARLAGAQPPTSQQPSESSDQGDQVDIGEEVETRTLVRCHNFLGRVMRASVPISAFLLLLLGAATLIPQSQPDFACAESILYNWAPILRYPYGHPPI</sequence>
<evidence type="ECO:0000256" key="9">
    <source>
        <dbReference type="SAM" id="Coils"/>
    </source>
</evidence>
<evidence type="ECO:0000256" key="8">
    <source>
        <dbReference type="PROSITE-ProRule" id="PRU00385"/>
    </source>
</evidence>
<dbReference type="GO" id="GO:0051015">
    <property type="term" value="F:actin filament binding"/>
    <property type="evidence" value="ECO:0007669"/>
    <property type="project" value="TreeGrafter"/>
</dbReference>
<organism evidence="12 13">
    <name type="scientific">Cimex lectularius</name>
    <name type="common">Bed bug</name>
    <name type="synonym">Acanthia lectularia</name>
    <dbReference type="NCBI Taxonomy" id="79782"/>
    <lineage>
        <taxon>Eukaryota</taxon>
        <taxon>Metazoa</taxon>
        <taxon>Ecdysozoa</taxon>
        <taxon>Arthropoda</taxon>
        <taxon>Hexapoda</taxon>
        <taxon>Insecta</taxon>
        <taxon>Pterygota</taxon>
        <taxon>Neoptera</taxon>
        <taxon>Paraneoptera</taxon>
        <taxon>Hemiptera</taxon>
        <taxon>Heteroptera</taxon>
        <taxon>Panheteroptera</taxon>
        <taxon>Cimicomorpha</taxon>
        <taxon>Cimicidae</taxon>
        <taxon>Cimex</taxon>
    </lineage>
</organism>
<dbReference type="GO" id="GO:0034993">
    <property type="term" value="C:meiotic nuclear membrane microtubule tethering complex"/>
    <property type="evidence" value="ECO:0007669"/>
    <property type="project" value="TreeGrafter"/>
</dbReference>
<dbReference type="GeneID" id="112126486"/>
<feature type="region of interest" description="Disordered" evidence="10">
    <location>
        <begin position="1265"/>
        <end position="1284"/>
    </location>
</feature>
<evidence type="ECO:0000256" key="10">
    <source>
        <dbReference type="SAM" id="MobiDB-lite"/>
    </source>
</evidence>
<evidence type="ECO:0000259" key="11">
    <source>
        <dbReference type="PROSITE" id="PS51049"/>
    </source>
</evidence>
<dbReference type="FunFam" id="1.20.58.60:FF:000171">
    <property type="entry name" value="Uncharacterized protein, isoform B"/>
    <property type="match status" value="1"/>
</dbReference>
<feature type="topological domain" description="Cytoplasmic" evidence="8">
    <location>
        <begin position="1"/>
        <end position="1306"/>
    </location>
</feature>
<dbReference type="GO" id="GO:0005640">
    <property type="term" value="C:nuclear outer membrane"/>
    <property type="evidence" value="ECO:0007669"/>
    <property type="project" value="TreeGrafter"/>
</dbReference>
<dbReference type="SMART" id="SM01249">
    <property type="entry name" value="KASH"/>
    <property type="match status" value="1"/>
</dbReference>